<evidence type="ECO:0000259" key="7">
    <source>
        <dbReference type="Pfam" id="PF22919"/>
    </source>
</evidence>
<dbReference type="PANTHER" id="PTHR43389">
    <property type="entry name" value="V-TYPE PROTON ATPASE SUBUNIT B"/>
    <property type="match status" value="1"/>
</dbReference>
<dbReference type="CDD" id="cd18112">
    <property type="entry name" value="ATP-synt_V_A-type_beta_C"/>
    <property type="match status" value="1"/>
</dbReference>
<dbReference type="InterPro" id="IPR000194">
    <property type="entry name" value="ATPase_F1/V1/A1_a/bsu_nucl-bd"/>
</dbReference>
<evidence type="ECO:0000313" key="8">
    <source>
        <dbReference type="EMBL" id="MBN1572018.1"/>
    </source>
</evidence>
<reference evidence="8" key="2">
    <citation type="submission" date="2021-01" db="EMBL/GenBank/DDBJ databases">
        <authorList>
            <person name="Hahn C.R."/>
            <person name="Youssef N.H."/>
            <person name="Elshahed M."/>
        </authorList>
    </citation>
    <scope>NUCLEOTIDE SEQUENCE</scope>
    <source>
        <strain evidence="8">Zod_Metabat.24</strain>
    </source>
</reference>
<dbReference type="CDD" id="cd18118">
    <property type="entry name" value="ATP-synt_V_A-type_beta_N"/>
    <property type="match status" value="1"/>
</dbReference>
<gene>
    <name evidence="4" type="primary">atpB</name>
    <name evidence="8" type="ORF">JW984_02355</name>
</gene>
<sequence>MAVVKEYVGLQKIKGPLIFIEGIKDVGFEEMVEITSPDGNRLHGRVLEISSNLAVVEVFEGTSGLSITGSRVRFLGEPLRLPVSSDMLGRVFNGLGSPIDGGAEPITTIHRDINGAPINPIIREYPRDFIQTGISTIDQMNTLVRGQKLPIFSGSGLPHNQLAAQIVRQAKILGEEEEFAVVFAAVGVKHDVADVFRKSFQESGALKNVVMFLNLADDPSIERLVTPRCALTMAEYLAFDKGMHVLVVITDMTNYCESLREISTSKGEVPSRKGYPGYLYSDLSSIFERAGKIKGRAGSITQIPILTMPNDDITHPIPDLSGYITEGQIVLSRDLDKKGIYPPINVLPSLSRLMNDGIGEGRTREDHMNLSSQLYSAYATTKQVEMLASVIGEDELSKVDKKYLEFGEQFEKRFISQGMDEDRSIFHSLELGWELVSILPRAELVRVKEEQIEKYMPSPLE</sequence>
<dbReference type="InterPro" id="IPR027417">
    <property type="entry name" value="P-loop_NTPase"/>
</dbReference>
<dbReference type="Pfam" id="PF00006">
    <property type="entry name" value="ATP-synt_ab"/>
    <property type="match status" value="1"/>
</dbReference>
<dbReference type="SUPFAM" id="SSF47917">
    <property type="entry name" value="C-terminal domain of alpha and beta subunits of F1 ATP synthase"/>
    <property type="match status" value="1"/>
</dbReference>
<feature type="domain" description="ATPase F1/V1/A1 complex alpha/beta subunit N-terminal" evidence="6">
    <location>
        <begin position="12"/>
        <end position="76"/>
    </location>
</feature>
<dbReference type="InterPro" id="IPR022879">
    <property type="entry name" value="V-ATPase_su_B/beta"/>
</dbReference>
<dbReference type="Gene3D" id="3.40.50.12240">
    <property type="match status" value="1"/>
</dbReference>
<dbReference type="GO" id="GO:0046933">
    <property type="term" value="F:proton-transporting ATP synthase activity, rotational mechanism"/>
    <property type="evidence" value="ECO:0007669"/>
    <property type="project" value="UniProtKB-UniRule"/>
</dbReference>
<comment type="function">
    <text evidence="4">Produces ATP from ADP in the presence of a proton gradient across the membrane. The V-type beta chain is a regulatory subunit.</text>
</comment>
<evidence type="ECO:0000259" key="5">
    <source>
        <dbReference type="Pfam" id="PF00006"/>
    </source>
</evidence>
<dbReference type="InterPro" id="IPR004100">
    <property type="entry name" value="ATPase_F1/V1/A1_a/bsu_N"/>
</dbReference>
<dbReference type="Proteomes" id="UP000809273">
    <property type="component" value="Unassembled WGS sequence"/>
</dbReference>
<accession>A0A9D8KCI8</accession>
<dbReference type="AlphaFoldDB" id="A0A9D8KCI8"/>
<dbReference type="PIRSF" id="PIRSF039114">
    <property type="entry name" value="V-ATPsynth_beta/V-ATPase_B"/>
    <property type="match status" value="1"/>
</dbReference>
<evidence type="ECO:0000259" key="6">
    <source>
        <dbReference type="Pfam" id="PF02874"/>
    </source>
</evidence>
<name>A0A9D8KCI8_9DELT</name>
<keyword evidence="3 4" id="KW-0406">Ion transport</keyword>
<dbReference type="HAMAP" id="MF_00310">
    <property type="entry name" value="ATP_synth_B_arch"/>
    <property type="match status" value="1"/>
</dbReference>
<evidence type="ECO:0000313" key="9">
    <source>
        <dbReference type="Proteomes" id="UP000809273"/>
    </source>
</evidence>
<dbReference type="PROSITE" id="PS00152">
    <property type="entry name" value="ATPASE_ALPHA_BETA"/>
    <property type="match status" value="1"/>
</dbReference>
<proteinExistence type="inferred from homology"/>
<dbReference type="GO" id="GO:0042777">
    <property type="term" value="P:proton motive force-driven plasma membrane ATP synthesis"/>
    <property type="evidence" value="ECO:0007669"/>
    <property type="project" value="UniProtKB-UniRule"/>
</dbReference>
<dbReference type="GO" id="GO:0005524">
    <property type="term" value="F:ATP binding"/>
    <property type="evidence" value="ECO:0007669"/>
    <property type="project" value="UniProtKB-UniRule"/>
</dbReference>
<comment type="caution">
    <text evidence="8">The sequence shown here is derived from an EMBL/GenBank/DDBJ whole genome shotgun (WGS) entry which is preliminary data.</text>
</comment>
<evidence type="ECO:0000256" key="1">
    <source>
        <dbReference type="ARBA" id="ARBA00008936"/>
    </source>
</evidence>
<dbReference type="InterPro" id="IPR020003">
    <property type="entry name" value="ATPase_a/bsu_AS"/>
</dbReference>
<keyword evidence="2 4" id="KW-0813">Transport</keyword>
<feature type="domain" description="ATP synthase A/B type C-terminal" evidence="7">
    <location>
        <begin position="356"/>
        <end position="455"/>
    </location>
</feature>
<evidence type="ECO:0000256" key="4">
    <source>
        <dbReference type="HAMAP-Rule" id="MF_00310"/>
    </source>
</evidence>
<keyword evidence="4" id="KW-0066">ATP synthesis</keyword>
<comment type="similarity">
    <text evidence="1 4">Belongs to the ATPase alpha/beta chains family.</text>
</comment>
<reference evidence="8" key="1">
    <citation type="journal article" date="2021" name="Environ. Microbiol.">
        <title>Genomic characterization of three novel Desulfobacterota classes expand the metabolic and phylogenetic diversity of the phylum.</title>
        <authorList>
            <person name="Murphy C.L."/>
            <person name="Biggerstaff J."/>
            <person name="Eichhorn A."/>
            <person name="Ewing E."/>
            <person name="Shahan R."/>
            <person name="Soriano D."/>
            <person name="Stewart S."/>
            <person name="VanMol K."/>
            <person name="Walker R."/>
            <person name="Walters P."/>
            <person name="Elshahed M.S."/>
            <person name="Youssef N.H."/>
        </authorList>
    </citation>
    <scope>NUCLEOTIDE SEQUENCE</scope>
    <source>
        <strain evidence="8">Zod_Metabat.24</strain>
    </source>
</reference>
<dbReference type="CDD" id="cd01135">
    <property type="entry name" value="V_A-ATPase_B"/>
    <property type="match status" value="1"/>
</dbReference>
<dbReference type="Pfam" id="PF22919">
    <property type="entry name" value="ATP-synt_VA_C"/>
    <property type="match status" value="1"/>
</dbReference>
<organism evidence="8 9">
    <name type="scientific">Candidatus Zymogenus saltonus</name>
    <dbReference type="NCBI Taxonomy" id="2844893"/>
    <lineage>
        <taxon>Bacteria</taxon>
        <taxon>Deltaproteobacteria</taxon>
        <taxon>Candidatus Zymogenia</taxon>
        <taxon>Candidatus Zymogeniales</taxon>
        <taxon>Candidatus Zymogenaceae</taxon>
        <taxon>Candidatus Zymogenus</taxon>
    </lineage>
</organism>
<evidence type="ECO:0000256" key="3">
    <source>
        <dbReference type="ARBA" id="ARBA00023065"/>
    </source>
</evidence>
<protein>
    <recommendedName>
        <fullName evidence="4">V-type ATP synthase beta chain</fullName>
    </recommendedName>
    <alternativeName>
        <fullName evidence="4">V-ATPase subunit B</fullName>
    </alternativeName>
</protein>
<dbReference type="NCBIfam" id="NF003235">
    <property type="entry name" value="PRK04196.1"/>
    <property type="match status" value="1"/>
</dbReference>
<keyword evidence="4" id="KW-0375">Hydrogen ion transport</keyword>
<dbReference type="Pfam" id="PF02874">
    <property type="entry name" value="ATP-synt_ab_N"/>
    <property type="match status" value="1"/>
</dbReference>
<dbReference type="SUPFAM" id="SSF52540">
    <property type="entry name" value="P-loop containing nucleoside triphosphate hydrolases"/>
    <property type="match status" value="1"/>
</dbReference>
<dbReference type="PANTHER" id="PTHR43389:SF4">
    <property type="entry name" value="V-TYPE PROTON ATPASE SUBUNIT B"/>
    <property type="match status" value="1"/>
</dbReference>
<feature type="domain" description="ATPase F1/V1/A1 complex alpha/beta subunit nucleotide-binding" evidence="5">
    <location>
        <begin position="133"/>
        <end position="351"/>
    </location>
</feature>
<dbReference type="GO" id="GO:0046961">
    <property type="term" value="F:proton-transporting ATPase activity, rotational mechanism"/>
    <property type="evidence" value="ECO:0007669"/>
    <property type="project" value="TreeGrafter"/>
</dbReference>
<dbReference type="EMBL" id="JAFGIX010000010">
    <property type="protein sequence ID" value="MBN1572018.1"/>
    <property type="molecule type" value="Genomic_DNA"/>
</dbReference>
<dbReference type="InterPro" id="IPR055190">
    <property type="entry name" value="ATP-synt_VA_C"/>
</dbReference>
<evidence type="ECO:0000256" key="2">
    <source>
        <dbReference type="ARBA" id="ARBA00022448"/>
    </source>
</evidence>